<geneLocation type="plasmid" evidence="2 3">
    <name>unnamed</name>
</geneLocation>
<dbReference type="Proteomes" id="UP000254508">
    <property type="component" value="Plasmid unnamed"/>
</dbReference>
<feature type="region of interest" description="Disordered" evidence="1">
    <location>
        <begin position="16"/>
        <end position="40"/>
    </location>
</feature>
<proteinExistence type="predicted"/>
<accession>A0A345YJ72</accession>
<organism evidence="2 3">
    <name type="scientific">Erythrobacter aureus</name>
    <dbReference type="NCBI Taxonomy" id="2182384"/>
    <lineage>
        <taxon>Bacteria</taxon>
        <taxon>Pseudomonadati</taxon>
        <taxon>Pseudomonadota</taxon>
        <taxon>Alphaproteobacteria</taxon>
        <taxon>Sphingomonadales</taxon>
        <taxon>Erythrobacteraceae</taxon>
        <taxon>Erythrobacter/Porphyrobacter group</taxon>
        <taxon>Erythrobacter</taxon>
    </lineage>
</organism>
<sequence length="87" mass="9536">MSKPLLNTLPTVIDGPGDYKTRGGGRATIHEVKPNGDDTTTSFDAKGSIWGMFRGRFCPRGYDIWHVSGRRNAVNECPHDIVGKYAA</sequence>
<keyword evidence="3" id="KW-1185">Reference proteome</keyword>
<gene>
    <name evidence="2" type="ORF">DVR09_16090</name>
</gene>
<dbReference type="AlphaFoldDB" id="A0A345YJ72"/>
<dbReference type="RefSeq" id="WP_115418287.1">
    <property type="nucleotide sequence ID" value="NZ_CP031358.1"/>
</dbReference>
<keyword evidence="2" id="KW-0614">Plasmid</keyword>
<protein>
    <submittedName>
        <fullName evidence="2">Uncharacterized protein</fullName>
    </submittedName>
</protein>
<dbReference type="EMBL" id="CP031358">
    <property type="protein sequence ID" value="AXK43974.1"/>
    <property type="molecule type" value="Genomic_DNA"/>
</dbReference>
<name>A0A345YJ72_9SPHN</name>
<reference evidence="2 3" key="1">
    <citation type="submission" date="2018-07" db="EMBL/GenBank/DDBJ databases">
        <title>Genome sequence of Erythrobacter strain YH-07, an antagonistic bacterium isolated from Yellow Sea.</title>
        <authorList>
            <person name="Tang T."/>
            <person name="Liu Q."/>
            <person name="Sun X."/>
        </authorList>
    </citation>
    <scope>NUCLEOTIDE SEQUENCE [LARGE SCALE GENOMIC DNA]</scope>
    <source>
        <strain evidence="2 3">YH-07</strain>
        <plasmid evidence="2 3">unnamed</plasmid>
    </source>
</reference>
<dbReference type="KEGG" id="err:DVR09_16090"/>
<evidence type="ECO:0000313" key="3">
    <source>
        <dbReference type="Proteomes" id="UP000254508"/>
    </source>
</evidence>
<evidence type="ECO:0000256" key="1">
    <source>
        <dbReference type="SAM" id="MobiDB-lite"/>
    </source>
</evidence>
<evidence type="ECO:0000313" key="2">
    <source>
        <dbReference type="EMBL" id="AXK43974.1"/>
    </source>
</evidence>